<dbReference type="AlphaFoldDB" id="A0A067N5Z4"/>
<dbReference type="EMBL" id="KL198013">
    <property type="protein sequence ID" value="KDQ23259.1"/>
    <property type="molecule type" value="Genomic_DNA"/>
</dbReference>
<dbReference type="InParanoid" id="A0A067N5Z4"/>
<keyword evidence="1" id="KW-0732">Signal</keyword>
<dbReference type="Proteomes" id="UP000027073">
    <property type="component" value="Unassembled WGS sequence"/>
</dbReference>
<organism evidence="2 3">
    <name type="scientific">Pleurotus ostreatus (strain PC15)</name>
    <name type="common">Oyster mushroom</name>
    <dbReference type="NCBI Taxonomy" id="1137138"/>
    <lineage>
        <taxon>Eukaryota</taxon>
        <taxon>Fungi</taxon>
        <taxon>Dikarya</taxon>
        <taxon>Basidiomycota</taxon>
        <taxon>Agaricomycotina</taxon>
        <taxon>Agaricomycetes</taxon>
        <taxon>Agaricomycetidae</taxon>
        <taxon>Agaricales</taxon>
        <taxon>Pleurotineae</taxon>
        <taxon>Pleurotaceae</taxon>
        <taxon>Pleurotus</taxon>
    </lineage>
</organism>
<accession>A0A067N5Z4</accession>
<dbReference type="HOGENOM" id="CLU_1555904_0_0_1"/>
<evidence type="ECO:0000313" key="3">
    <source>
        <dbReference type="Proteomes" id="UP000027073"/>
    </source>
</evidence>
<dbReference type="VEuPathDB" id="FungiDB:PLEOSDRAFT_1114353"/>
<feature type="signal peptide" evidence="1">
    <location>
        <begin position="1"/>
        <end position="18"/>
    </location>
</feature>
<gene>
    <name evidence="2" type="ORF">PLEOSDRAFT_1114353</name>
</gene>
<evidence type="ECO:0000256" key="1">
    <source>
        <dbReference type="SAM" id="SignalP"/>
    </source>
</evidence>
<evidence type="ECO:0000313" key="2">
    <source>
        <dbReference type="EMBL" id="KDQ23259.1"/>
    </source>
</evidence>
<name>A0A067N5Z4_PLEO1</name>
<proteinExistence type="predicted"/>
<protein>
    <submittedName>
        <fullName evidence="2">Uncharacterized protein</fullName>
    </submittedName>
</protein>
<sequence length="172" mass="17290">MMFPTLIALSLVAIVASAADNSTTNSTVSSFIGNATSTFAPFPTPSIGSPTFNESVIVPIGNGIYSCFVYETAFPPAATVAVPFPIATASSIDTNATDSFNGAVNSSVVSVTSFVLPSGTAVPDNSTGLPTYLCVPIAGNEADIFPNGTANSSVIATPTFVYNGTFPSASAA</sequence>
<reference evidence="3" key="1">
    <citation type="journal article" date="2014" name="Proc. Natl. Acad. Sci. U.S.A.">
        <title>Extensive sampling of basidiomycete genomes demonstrates inadequacy of the white-rot/brown-rot paradigm for wood decay fungi.</title>
        <authorList>
            <person name="Riley R."/>
            <person name="Salamov A.A."/>
            <person name="Brown D.W."/>
            <person name="Nagy L.G."/>
            <person name="Floudas D."/>
            <person name="Held B.W."/>
            <person name="Levasseur A."/>
            <person name="Lombard V."/>
            <person name="Morin E."/>
            <person name="Otillar R."/>
            <person name="Lindquist E.A."/>
            <person name="Sun H."/>
            <person name="LaButti K.M."/>
            <person name="Schmutz J."/>
            <person name="Jabbour D."/>
            <person name="Luo H."/>
            <person name="Baker S.E."/>
            <person name="Pisabarro A.G."/>
            <person name="Walton J.D."/>
            <person name="Blanchette R.A."/>
            <person name="Henrissat B."/>
            <person name="Martin F."/>
            <person name="Cullen D."/>
            <person name="Hibbett D.S."/>
            <person name="Grigoriev I.V."/>
        </authorList>
    </citation>
    <scope>NUCLEOTIDE SEQUENCE [LARGE SCALE GENOMIC DNA]</scope>
    <source>
        <strain evidence="3">PC15</strain>
    </source>
</reference>
<feature type="chain" id="PRO_5001641930" evidence="1">
    <location>
        <begin position="19"/>
        <end position="172"/>
    </location>
</feature>
<dbReference type="OrthoDB" id="10418853at2759"/>